<accession>A0ABU1QI68</accession>
<comment type="caution">
    <text evidence="4">The sequence shown here is derived from an EMBL/GenBank/DDBJ whole genome shotgun (WGS) entry which is preliminary data.</text>
</comment>
<dbReference type="InterPro" id="IPR007119">
    <property type="entry name" value="Phage_tail_spike_N"/>
</dbReference>
<feature type="coiled-coil region" evidence="1">
    <location>
        <begin position="440"/>
        <end position="474"/>
    </location>
</feature>
<reference evidence="4 5" key="1">
    <citation type="submission" date="2023-07" db="EMBL/GenBank/DDBJ databases">
        <title>Sorghum-associated microbial communities from plants grown in Nebraska, USA.</title>
        <authorList>
            <person name="Schachtman D."/>
        </authorList>
    </citation>
    <scope>NUCLEOTIDE SEQUENCE [LARGE SCALE GENOMIC DNA]</scope>
    <source>
        <strain evidence="4 5">BE143</strain>
    </source>
</reference>
<evidence type="ECO:0000256" key="1">
    <source>
        <dbReference type="SAM" id="Coils"/>
    </source>
</evidence>
<evidence type="ECO:0000259" key="2">
    <source>
        <dbReference type="Pfam" id="PF06605"/>
    </source>
</evidence>
<dbReference type="EMBL" id="JAVDUG010000004">
    <property type="protein sequence ID" value="MDR6779332.1"/>
    <property type="molecule type" value="Genomic_DNA"/>
</dbReference>
<evidence type="ECO:0000259" key="3">
    <source>
        <dbReference type="Pfam" id="PF24049"/>
    </source>
</evidence>
<feature type="domain" description="Tail spike" evidence="2">
    <location>
        <begin position="118"/>
        <end position="276"/>
    </location>
</feature>
<keyword evidence="5" id="KW-1185">Reference proteome</keyword>
<feature type="domain" description="YOMG-like N-terminal" evidence="3">
    <location>
        <begin position="18"/>
        <end position="107"/>
    </location>
</feature>
<sequence>MIGDIDFNIKPIRPQYFLCKPNGEIISKISEAYNDKKTIKINEVSTLELTIPFSMDVNHRKLRNKNIDKIFERYLIKVVEGPNIEWFIIKEIIDESTDEYDAKTVRCDSLSAELKDKAIKIYEVQAYHAKQVMDDLLANTIWNIGTIDVDFQVTYRTFSFNSTSVLDAIYSVAETYNAIVRFDTDKRTIDLIKPEEFGVNRGLTFSYNKYLKTMNITSDVKDIVTRLKAFGQDDMGIQNVNPTGQNYIEDFTYWIYPFKRDVNRNVIQSSYYMSDSLCHALLDYAELLKSKKGLFDGYLKEHRAYEKQLNQLNVELNKLLNDNSVLGELQISQQFDGKMYFEKYQHSGNSSRTFPLNEKLGYAVMIKVDNANGVSVSIDGSGKSVQSGKWVMLDKFRSKSTSTISVSGGNTQVFMQVAFIPIEELEASNNADTIIDKYNYDNKENQIRIKKEEIQSVEDKITDVKKRISSLQHDTSESVNFTNEQLHELNRYVVEREFSDSKYIDEDDLFKATQEKFAELQRPQLSMEIDIVNFMEIVEAQFDWKKLNLGDYANVKYEPTGVDVTAKITEIAYDYSNSNISLVVANVNKVTDEFKKLETYLKNANTTSVTVDAKKNKWGQAVVDSNDIMKQFEDFRNKVTNEINIANNQTVTIDRKGITLTSTDDQLKFVRMTNGIIGLTDNGGLSYRTAITPTHIVADNVWGKLFVGERLTLGDIDGLLEITGPKFMIFDRCHREVQRIGLLSTTPDRFGMTINRFEEPNVCGNEKILNKFTFDNVDGFKLERNRNGTFEKTLYTSPDGDLFMKGNFQAGEGERVFRIDKEGLALGASRWSEAPFHADYLGNVWMNMLHAVNADISDSVVVDSKFQVGSGNSVVVIDRQGLRLGNENIELANAAIYMDGRARFRNILLTKPDGRFLADTNNGKFDLNGWDLVGAGMIDTQLLAANIVTATEGFVSSLVAGKLSTLTNAALTDWSNYIRIESNEAKWITGKVAGAGTQKKLADGRALYWKNSTQSGEMTVDETEWPVLEYSMEEKVKAKFSFEGSGDAATPYIQMGIGDGGANNSGKGFINKPNGSFDFIYNASNTGKERSLKLKDDGIYLFSDSQKINILGKDVNIIGDQGDIKISNGKASIVLSADGKITFNGTRYDFM</sequence>
<keyword evidence="1" id="KW-0175">Coiled coil</keyword>
<feature type="coiled-coil region" evidence="1">
    <location>
        <begin position="295"/>
        <end position="322"/>
    </location>
</feature>
<dbReference type="InterPro" id="IPR057796">
    <property type="entry name" value="YOMG-like_N"/>
</dbReference>
<dbReference type="InterPro" id="IPR010572">
    <property type="entry name" value="Tail_dom"/>
</dbReference>
<dbReference type="Proteomes" id="UP001266807">
    <property type="component" value="Unassembled WGS sequence"/>
</dbReference>
<dbReference type="RefSeq" id="WP_310168650.1">
    <property type="nucleotide sequence ID" value="NZ_JAVDUG010000004.1"/>
</dbReference>
<dbReference type="Pfam" id="PF24049">
    <property type="entry name" value="YOMG_N"/>
    <property type="match status" value="1"/>
</dbReference>
<gene>
    <name evidence="4" type="ORF">J2W98_003612</name>
</gene>
<name>A0ABU1QI68_9BACL</name>
<dbReference type="Pfam" id="PF06605">
    <property type="entry name" value="Prophage_tail"/>
    <property type="match status" value="1"/>
</dbReference>
<dbReference type="NCBIfam" id="TIGR01665">
    <property type="entry name" value="put_anti_recept"/>
    <property type="match status" value="1"/>
</dbReference>
<evidence type="ECO:0000313" key="4">
    <source>
        <dbReference type="EMBL" id="MDR6779332.1"/>
    </source>
</evidence>
<evidence type="ECO:0000313" key="5">
    <source>
        <dbReference type="Proteomes" id="UP001266807"/>
    </source>
</evidence>
<proteinExistence type="predicted"/>
<organism evidence="4 5">
    <name type="scientific">Paenibacillus peoriae</name>
    <dbReference type="NCBI Taxonomy" id="59893"/>
    <lineage>
        <taxon>Bacteria</taxon>
        <taxon>Bacillati</taxon>
        <taxon>Bacillota</taxon>
        <taxon>Bacilli</taxon>
        <taxon>Bacillales</taxon>
        <taxon>Paenibacillaceae</taxon>
        <taxon>Paenibacillus</taxon>
    </lineage>
</organism>
<protein>
    <submittedName>
        <fullName evidence="4">Phage minor structural protein</fullName>
    </submittedName>
</protein>